<evidence type="ECO:0000256" key="6">
    <source>
        <dbReference type="SAM" id="Phobius"/>
    </source>
</evidence>
<accession>A0ABT8R0G6</accession>
<dbReference type="SUPFAM" id="SSF47413">
    <property type="entry name" value="lambda repressor-like DNA-binding domains"/>
    <property type="match status" value="1"/>
</dbReference>
<gene>
    <name evidence="8" type="ORF">Q0590_04905</name>
</gene>
<evidence type="ECO:0000256" key="5">
    <source>
        <dbReference type="ARBA" id="ARBA00023136"/>
    </source>
</evidence>
<sequence>MKHTVLAARIVALRKGKGMSQEQLAEKASINLRTLQRIESGETEPRGQTLRLLALALDCPLEELIDFTKEEDKEFLQLLNLSTLSFWVVPLGNIFIPLILWVMKKDKIKGAAELGRRILNFQIVWSVLTFGSLFILVFSTLLRLPGATPWTPIYGVMLAGVLYLLNSVLILIASVQIKKGTEKVYSIGIKIIR</sequence>
<organism evidence="8 9">
    <name type="scientific">Rhodocytophaga aerolata</name>
    <dbReference type="NCBI Taxonomy" id="455078"/>
    <lineage>
        <taxon>Bacteria</taxon>
        <taxon>Pseudomonadati</taxon>
        <taxon>Bacteroidota</taxon>
        <taxon>Cytophagia</taxon>
        <taxon>Cytophagales</taxon>
        <taxon>Rhodocytophagaceae</taxon>
        <taxon>Rhodocytophaga</taxon>
    </lineage>
</organism>
<keyword evidence="9" id="KW-1185">Reference proteome</keyword>
<evidence type="ECO:0000313" key="9">
    <source>
        <dbReference type="Proteomes" id="UP001168528"/>
    </source>
</evidence>
<dbReference type="SMART" id="SM00530">
    <property type="entry name" value="HTH_XRE"/>
    <property type="match status" value="1"/>
</dbReference>
<keyword evidence="5 6" id="KW-0472">Membrane</keyword>
<feature type="transmembrane region" description="Helical" evidence="6">
    <location>
        <begin position="84"/>
        <end position="103"/>
    </location>
</feature>
<evidence type="ECO:0000256" key="4">
    <source>
        <dbReference type="ARBA" id="ARBA00023125"/>
    </source>
</evidence>
<proteinExistence type="predicted"/>
<dbReference type="InterPro" id="IPR019109">
    <property type="entry name" value="MamF_MmsF"/>
</dbReference>
<dbReference type="EMBL" id="JAUKPO010000002">
    <property type="protein sequence ID" value="MDO1445574.1"/>
    <property type="molecule type" value="Genomic_DNA"/>
</dbReference>
<name>A0ABT8R0G6_9BACT</name>
<dbReference type="PROSITE" id="PS50943">
    <property type="entry name" value="HTH_CROC1"/>
    <property type="match status" value="1"/>
</dbReference>
<dbReference type="Pfam" id="PF01381">
    <property type="entry name" value="HTH_3"/>
    <property type="match status" value="1"/>
</dbReference>
<dbReference type="Proteomes" id="UP001168528">
    <property type="component" value="Unassembled WGS sequence"/>
</dbReference>
<dbReference type="Pfam" id="PF09685">
    <property type="entry name" value="MamF_MmsF"/>
    <property type="match status" value="1"/>
</dbReference>
<dbReference type="InterPro" id="IPR050807">
    <property type="entry name" value="TransReg_Diox_bact_type"/>
</dbReference>
<comment type="caution">
    <text evidence="8">The sequence shown here is derived from an EMBL/GenBank/DDBJ whole genome shotgun (WGS) entry which is preliminary data.</text>
</comment>
<evidence type="ECO:0000256" key="3">
    <source>
        <dbReference type="ARBA" id="ARBA00022989"/>
    </source>
</evidence>
<keyword evidence="2 6" id="KW-0812">Transmembrane</keyword>
<evidence type="ECO:0000256" key="2">
    <source>
        <dbReference type="ARBA" id="ARBA00022692"/>
    </source>
</evidence>
<keyword evidence="4" id="KW-0238">DNA-binding</keyword>
<dbReference type="PANTHER" id="PTHR46797">
    <property type="entry name" value="HTH-TYPE TRANSCRIPTIONAL REGULATOR"/>
    <property type="match status" value="1"/>
</dbReference>
<comment type="subcellular location">
    <subcellularLocation>
        <location evidence="1">Membrane</location>
        <topology evidence="1">Multi-pass membrane protein</topology>
    </subcellularLocation>
</comment>
<dbReference type="InterPro" id="IPR001387">
    <property type="entry name" value="Cro/C1-type_HTH"/>
</dbReference>
<feature type="transmembrane region" description="Helical" evidence="6">
    <location>
        <begin position="153"/>
        <end position="173"/>
    </location>
</feature>
<dbReference type="CDD" id="cd00093">
    <property type="entry name" value="HTH_XRE"/>
    <property type="match status" value="1"/>
</dbReference>
<reference evidence="8" key="1">
    <citation type="submission" date="2023-07" db="EMBL/GenBank/DDBJ databases">
        <title>The genome sequence of Rhodocytophaga aerolata KACC 12507.</title>
        <authorList>
            <person name="Zhang X."/>
        </authorList>
    </citation>
    <scope>NUCLEOTIDE SEQUENCE</scope>
    <source>
        <strain evidence="8">KACC 12507</strain>
    </source>
</reference>
<evidence type="ECO:0000313" key="8">
    <source>
        <dbReference type="EMBL" id="MDO1445574.1"/>
    </source>
</evidence>
<feature type="domain" description="HTH cro/C1-type" evidence="7">
    <location>
        <begin position="10"/>
        <end position="64"/>
    </location>
</feature>
<dbReference type="RefSeq" id="WP_302036378.1">
    <property type="nucleotide sequence ID" value="NZ_JAUKPO010000002.1"/>
</dbReference>
<feature type="transmembrane region" description="Helical" evidence="6">
    <location>
        <begin position="123"/>
        <end position="141"/>
    </location>
</feature>
<dbReference type="Gene3D" id="1.10.260.40">
    <property type="entry name" value="lambda repressor-like DNA-binding domains"/>
    <property type="match status" value="1"/>
</dbReference>
<evidence type="ECO:0000259" key="7">
    <source>
        <dbReference type="PROSITE" id="PS50943"/>
    </source>
</evidence>
<dbReference type="PANTHER" id="PTHR46797:SF1">
    <property type="entry name" value="METHYLPHOSPHONATE SYNTHASE"/>
    <property type="match status" value="1"/>
</dbReference>
<dbReference type="InterPro" id="IPR010982">
    <property type="entry name" value="Lambda_DNA-bd_dom_sf"/>
</dbReference>
<evidence type="ECO:0000256" key="1">
    <source>
        <dbReference type="ARBA" id="ARBA00004141"/>
    </source>
</evidence>
<keyword evidence="3 6" id="KW-1133">Transmembrane helix</keyword>
<protein>
    <submittedName>
        <fullName evidence="8">Helix-turn-helix domain-containing protein</fullName>
    </submittedName>
</protein>